<dbReference type="NCBIfam" id="NF009284">
    <property type="entry name" value="PRK12644.1"/>
    <property type="match status" value="1"/>
</dbReference>
<dbReference type="Pfam" id="PF00361">
    <property type="entry name" value="Proton_antipo_M"/>
    <property type="match status" value="1"/>
</dbReference>
<feature type="domain" description="NADH-Ubiquinone oxidoreductase (complex I) chain 5 N-terminal" evidence="14">
    <location>
        <begin position="71"/>
        <end position="116"/>
    </location>
</feature>
<dbReference type="AlphaFoldDB" id="A0A543IY57"/>
<feature type="transmembrane region" description="Helical" evidence="11">
    <location>
        <begin position="411"/>
        <end position="432"/>
    </location>
</feature>
<dbReference type="Pfam" id="PF20501">
    <property type="entry name" value="MbhE"/>
    <property type="match status" value="1"/>
</dbReference>
<keyword evidence="12" id="KW-0732">Signal</keyword>
<evidence type="ECO:0000256" key="7">
    <source>
        <dbReference type="ARBA" id="ARBA00023065"/>
    </source>
</evidence>
<evidence type="ECO:0000256" key="4">
    <source>
        <dbReference type="ARBA" id="ARBA00022475"/>
    </source>
</evidence>
<dbReference type="InterPro" id="IPR007182">
    <property type="entry name" value="MnhB"/>
</dbReference>
<evidence type="ECO:0000256" key="3">
    <source>
        <dbReference type="ARBA" id="ARBA00022449"/>
    </source>
</evidence>
<dbReference type="PANTHER" id="PTHR43373:SF1">
    <property type="entry name" value="NA(+)_H(+) ANTIPORTER SUBUNIT A"/>
    <property type="match status" value="1"/>
</dbReference>
<evidence type="ECO:0000256" key="6">
    <source>
        <dbReference type="ARBA" id="ARBA00022989"/>
    </source>
</evidence>
<feature type="transmembrane region" description="Helical" evidence="11">
    <location>
        <begin position="166"/>
        <end position="188"/>
    </location>
</feature>
<evidence type="ECO:0000313" key="18">
    <source>
        <dbReference type="EMBL" id="TQM75490.1"/>
    </source>
</evidence>
<evidence type="ECO:0000259" key="13">
    <source>
        <dbReference type="Pfam" id="PF00361"/>
    </source>
</evidence>
<feature type="transmembrane region" description="Helical" evidence="11">
    <location>
        <begin position="565"/>
        <end position="587"/>
    </location>
</feature>
<protein>
    <submittedName>
        <fullName evidence="18">Multisubunit sodium/proton antiporter MrpA subunit /multisubunit sodium/proton antiporter MrpB subunit</fullName>
    </submittedName>
</protein>
<dbReference type="PANTHER" id="PTHR43373">
    <property type="entry name" value="NA(+)/H(+) ANTIPORTER SUBUNIT"/>
    <property type="match status" value="1"/>
</dbReference>
<evidence type="ECO:0000256" key="10">
    <source>
        <dbReference type="SAM" id="MobiDB-lite"/>
    </source>
</evidence>
<evidence type="ECO:0000256" key="11">
    <source>
        <dbReference type="SAM" id="Phobius"/>
    </source>
</evidence>
<evidence type="ECO:0000256" key="8">
    <source>
        <dbReference type="ARBA" id="ARBA00023136"/>
    </source>
</evidence>
<keyword evidence="2" id="KW-0813">Transport</keyword>
<feature type="transmembrane region" description="Helical" evidence="11">
    <location>
        <begin position="76"/>
        <end position="101"/>
    </location>
</feature>
<comment type="subcellular location">
    <subcellularLocation>
        <location evidence="1">Cell membrane</location>
        <topology evidence="1">Multi-pass membrane protein</topology>
    </subcellularLocation>
    <subcellularLocation>
        <location evidence="9">Membrane</location>
        <topology evidence="9">Multi-pass membrane protein</topology>
    </subcellularLocation>
</comment>
<feature type="transmembrane region" description="Helical" evidence="11">
    <location>
        <begin position="274"/>
        <end position="294"/>
    </location>
</feature>
<dbReference type="PRINTS" id="PR01434">
    <property type="entry name" value="NADHDHGNASE5"/>
</dbReference>
<evidence type="ECO:0000256" key="1">
    <source>
        <dbReference type="ARBA" id="ARBA00004651"/>
    </source>
</evidence>
<dbReference type="RefSeq" id="WP_211350233.1">
    <property type="nucleotide sequence ID" value="NZ_BMPV01000001.1"/>
</dbReference>
<organism evidence="18 19">
    <name type="scientific">Thermopolyspora flexuosa</name>
    <dbReference type="NCBI Taxonomy" id="103836"/>
    <lineage>
        <taxon>Bacteria</taxon>
        <taxon>Bacillati</taxon>
        <taxon>Actinomycetota</taxon>
        <taxon>Actinomycetes</taxon>
        <taxon>Streptosporangiales</taxon>
        <taxon>Streptosporangiaceae</taxon>
        <taxon>Thermopolyspora</taxon>
    </lineage>
</organism>
<dbReference type="InterPro" id="IPR001750">
    <property type="entry name" value="ND/Mrp_TM"/>
</dbReference>
<name>A0A543IY57_9ACTN</name>
<feature type="transmembrane region" description="Helical" evidence="11">
    <location>
        <begin position="325"/>
        <end position="350"/>
    </location>
</feature>
<dbReference type="Pfam" id="PF04039">
    <property type="entry name" value="MnhB"/>
    <property type="match status" value="1"/>
</dbReference>
<dbReference type="InterPro" id="IPR046806">
    <property type="entry name" value="MrpA_C/MbhE"/>
</dbReference>
<dbReference type="GO" id="GO:0005886">
    <property type="term" value="C:plasma membrane"/>
    <property type="evidence" value="ECO:0007669"/>
    <property type="project" value="UniProtKB-SubCell"/>
</dbReference>
<keyword evidence="4" id="KW-1003">Cell membrane</keyword>
<keyword evidence="19" id="KW-1185">Reference proteome</keyword>
<dbReference type="Pfam" id="PF00662">
    <property type="entry name" value="Proton_antipo_N"/>
    <property type="match status" value="1"/>
</dbReference>
<dbReference type="Proteomes" id="UP000319213">
    <property type="component" value="Unassembled WGS sequence"/>
</dbReference>
<evidence type="ECO:0000259" key="17">
    <source>
        <dbReference type="Pfam" id="PF20501"/>
    </source>
</evidence>
<feature type="domain" description="MrpA C-terminal/MbhD" evidence="16">
    <location>
        <begin position="607"/>
        <end position="671"/>
    </location>
</feature>
<feature type="transmembrane region" description="Helical" evidence="11">
    <location>
        <begin position="113"/>
        <end position="131"/>
    </location>
</feature>
<dbReference type="EMBL" id="VFPQ01000001">
    <property type="protein sequence ID" value="TQM75490.1"/>
    <property type="molecule type" value="Genomic_DNA"/>
</dbReference>
<proteinExistence type="predicted"/>
<feature type="transmembrane region" description="Helical" evidence="11">
    <location>
        <begin position="208"/>
        <end position="234"/>
    </location>
</feature>
<keyword evidence="3" id="KW-0050">Antiport</keyword>
<keyword evidence="6 11" id="KW-1133">Transmembrane helix</keyword>
<feature type="transmembrane region" description="Helical" evidence="11">
    <location>
        <begin position="452"/>
        <end position="479"/>
    </location>
</feature>
<evidence type="ECO:0000256" key="9">
    <source>
        <dbReference type="RuleBase" id="RU000320"/>
    </source>
</evidence>
<dbReference type="InterPro" id="IPR025383">
    <property type="entry name" value="MrpA_C/MbhD"/>
</dbReference>
<feature type="signal peptide" evidence="12">
    <location>
        <begin position="1"/>
        <end position="22"/>
    </location>
</feature>
<dbReference type="Pfam" id="PF13244">
    <property type="entry name" value="MbhD"/>
    <property type="match status" value="1"/>
</dbReference>
<dbReference type="GO" id="GO:0015297">
    <property type="term" value="F:antiporter activity"/>
    <property type="evidence" value="ECO:0007669"/>
    <property type="project" value="UniProtKB-KW"/>
</dbReference>
<evidence type="ECO:0000313" key="19">
    <source>
        <dbReference type="Proteomes" id="UP000319213"/>
    </source>
</evidence>
<feature type="transmembrane region" description="Helical" evidence="11">
    <location>
        <begin position="830"/>
        <end position="849"/>
    </location>
</feature>
<gene>
    <name evidence="18" type="ORF">FHX40_2199</name>
</gene>
<dbReference type="InterPro" id="IPR001516">
    <property type="entry name" value="Proton_antipo_N"/>
</dbReference>
<feature type="transmembrane region" description="Helical" evidence="11">
    <location>
        <begin position="599"/>
        <end position="616"/>
    </location>
</feature>
<feature type="transmembrane region" description="Helical" evidence="11">
    <location>
        <begin position="743"/>
        <end position="762"/>
    </location>
</feature>
<feature type="region of interest" description="Disordered" evidence="10">
    <location>
        <begin position="938"/>
        <end position="959"/>
    </location>
</feature>
<feature type="transmembrane region" description="Helical" evidence="11">
    <location>
        <begin position="687"/>
        <end position="705"/>
    </location>
</feature>
<keyword evidence="5 9" id="KW-0812">Transmembrane</keyword>
<reference evidence="18 19" key="1">
    <citation type="submission" date="2019-06" db="EMBL/GenBank/DDBJ databases">
        <title>Sequencing the genomes of 1000 actinobacteria strains.</title>
        <authorList>
            <person name="Klenk H.-P."/>
        </authorList>
    </citation>
    <scope>NUCLEOTIDE SEQUENCE [LARGE SCALE GENOMIC DNA]</scope>
    <source>
        <strain evidence="18 19">DSM 43186</strain>
    </source>
</reference>
<feature type="transmembrane region" description="Helical" evidence="11">
    <location>
        <begin position="805"/>
        <end position="824"/>
    </location>
</feature>
<accession>A0A543IY57</accession>
<sequence>MTAARADAVLVLLAAHALAAAAAPALVRLLGRRALYGLAAVPAAAGAWAAAITGHIAAGGAVSGAWPWVPRLGMEIAIHVGALGWLMVLLVGWIGALVLAYSARYFTPGDPGLGRFAGVFVAFAGAMLGLVASDDLLTLYVFWELTTVCSYLLIGHDPIRRAGRRAAMQALLVTTFGGLAMLGGFVMLGAHAGTYRWTQIATTPPGGAYLTVALLLVLLGALSKSAIFPFGFWLPAAMAAPTPVSAYLHAAAMVKAGVFLAALMTPVFGGDAAWRWTLLAAGAITVLLGGWAALRQNDLKLLLAYGTVSQLGLLMAAFGGGTRDAVLAGAAMLLAHALFKASLFLVVGVIDTVAGTRDLRRLSGLGRRAPALLVIAALAAASMAGIPPTAGFVAKEAIFEALLHGTAADRAVLACLVLGAALTVAYTLRLLWGAFAAKPGVPEARPQPAGWVFLAAPALLAAAGLAAGVAAPAAGAVLARYADTAPGLGPGYRLALWHGLTPALGLSVLGLAAGAGLFAVWLRRTRPVRLRLPVTGADMFDLVVRWTGRAAVEVTGATQRGSLPFYLGVILLALVAGPGTALLTALLDGPPAPVRVWDVPVQPLVAVMVIAAAVFAARAKVRFTAMILVGVSGYGIAVLFVLHGAPDLALTQFLVETVTLVMFALVLRHLPARFSERPIPEVRRARVAIGVAVGVVAAGMAYVAGGARRDPPVSDAYPGPAVTFGGGDNIVNVTLVDIRAWDTMGEISVLVVAATGVASLIYRRAAALRRRAAGPAARLREQAPGQWLLAGASPEARRQSIILQVVTRLLFHTIVVFSVFLLFSGHDAPGGGFAAGLVAGLALAVRYLAGGRTELNLAAPVGAGAVLGAGLLVAAGTAVAPMALGGQVLQSAVIDLHLPVLGQVHLVTSTFFDVGVYLIVVGLILDILRSLGAEMDRLADETPGAPSGTGTTTGDREAA</sequence>
<feature type="transmembrane region" description="Helical" evidence="11">
    <location>
        <begin position="499"/>
        <end position="522"/>
    </location>
</feature>
<evidence type="ECO:0000256" key="12">
    <source>
        <dbReference type="SAM" id="SignalP"/>
    </source>
</evidence>
<dbReference type="InterPro" id="IPR050616">
    <property type="entry name" value="CPA3_Na-H_Antiporter_A"/>
</dbReference>
<feature type="transmembrane region" description="Helical" evidence="11">
    <location>
        <begin position="371"/>
        <end position="391"/>
    </location>
</feature>
<evidence type="ECO:0000259" key="15">
    <source>
        <dbReference type="Pfam" id="PF04039"/>
    </source>
</evidence>
<evidence type="ECO:0000256" key="5">
    <source>
        <dbReference type="ARBA" id="ARBA00022692"/>
    </source>
</evidence>
<feature type="domain" description="Na+/H+ antiporter MnhB subunit-related protein" evidence="15">
    <location>
        <begin position="802"/>
        <end position="925"/>
    </location>
</feature>
<feature type="transmembrane region" description="Helical" evidence="11">
    <location>
        <begin position="861"/>
        <end position="884"/>
    </location>
</feature>
<feature type="transmembrane region" description="Helical" evidence="11">
    <location>
        <begin position="904"/>
        <end position="928"/>
    </location>
</feature>
<feature type="domain" description="MrpA C-terminal/MbhE" evidence="17">
    <location>
        <begin position="683"/>
        <end position="763"/>
    </location>
</feature>
<keyword evidence="7" id="KW-0406">Ion transport</keyword>
<evidence type="ECO:0000259" key="16">
    <source>
        <dbReference type="Pfam" id="PF13244"/>
    </source>
</evidence>
<feature type="domain" description="NADH:quinone oxidoreductase/Mrp antiporter transmembrane" evidence="13">
    <location>
        <begin position="133"/>
        <end position="406"/>
    </location>
</feature>
<feature type="transmembrane region" description="Helical" evidence="11">
    <location>
        <begin position="301"/>
        <end position="319"/>
    </location>
</feature>
<dbReference type="GO" id="GO:0006811">
    <property type="term" value="P:monoatomic ion transport"/>
    <property type="evidence" value="ECO:0007669"/>
    <property type="project" value="UniProtKB-KW"/>
</dbReference>
<feature type="transmembrane region" description="Helical" evidence="11">
    <location>
        <begin position="648"/>
        <end position="667"/>
    </location>
</feature>
<feature type="transmembrane region" description="Helical" evidence="11">
    <location>
        <begin position="246"/>
        <end position="268"/>
    </location>
</feature>
<feature type="transmembrane region" description="Helical" evidence="11">
    <location>
        <begin position="623"/>
        <end position="642"/>
    </location>
</feature>
<evidence type="ECO:0000256" key="2">
    <source>
        <dbReference type="ARBA" id="ARBA00022448"/>
    </source>
</evidence>
<evidence type="ECO:0000259" key="14">
    <source>
        <dbReference type="Pfam" id="PF00662"/>
    </source>
</evidence>
<keyword evidence="8 11" id="KW-0472">Membrane</keyword>
<comment type="caution">
    <text evidence="18">The sequence shown here is derived from an EMBL/GenBank/DDBJ whole genome shotgun (WGS) entry which is preliminary data.</text>
</comment>
<feature type="chain" id="PRO_5039311527" evidence="12">
    <location>
        <begin position="23"/>
        <end position="959"/>
    </location>
</feature>